<evidence type="ECO:0000313" key="2">
    <source>
        <dbReference type="Proteomes" id="UP001150941"/>
    </source>
</evidence>
<reference evidence="1" key="2">
    <citation type="journal article" date="2023" name="IMA Fungus">
        <title>Comparative genomic study of the Penicillium genus elucidates a diverse pangenome and 15 lateral gene transfer events.</title>
        <authorList>
            <person name="Petersen C."/>
            <person name="Sorensen T."/>
            <person name="Nielsen M.R."/>
            <person name="Sondergaard T.E."/>
            <person name="Sorensen J.L."/>
            <person name="Fitzpatrick D.A."/>
            <person name="Frisvad J.C."/>
            <person name="Nielsen K.L."/>
        </authorList>
    </citation>
    <scope>NUCLEOTIDE SEQUENCE</scope>
    <source>
        <strain evidence="1">IBT 19713</strain>
    </source>
</reference>
<name>A0A9W9NBK2_9EURO</name>
<organism evidence="1 2">
    <name type="scientific">Penicillium chermesinum</name>
    <dbReference type="NCBI Taxonomy" id="63820"/>
    <lineage>
        <taxon>Eukaryota</taxon>
        <taxon>Fungi</taxon>
        <taxon>Dikarya</taxon>
        <taxon>Ascomycota</taxon>
        <taxon>Pezizomycotina</taxon>
        <taxon>Eurotiomycetes</taxon>
        <taxon>Eurotiomycetidae</taxon>
        <taxon>Eurotiales</taxon>
        <taxon>Aspergillaceae</taxon>
        <taxon>Penicillium</taxon>
    </lineage>
</organism>
<evidence type="ECO:0000313" key="1">
    <source>
        <dbReference type="EMBL" id="KAJ5216835.1"/>
    </source>
</evidence>
<dbReference type="RefSeq" id="XP_058325706.1">
    <property type="nucleotide sequence ID" value="XM_058479138.1"/>
</dbReference>
<keyword evidence="2" id="KW-1185">Reference proteome</keyword>
<proteinExistence type="predicted"/>
<accession>A0A9W9NBK2</accession>
<protein>
    <submittedName>
        <fullName evidence="1">Uncharacterized protein</fullName>
    </submittedName>
</protein>
<gene>
    <name evidence="1" type="ORF">N7468_009843</name>
</gene>
<reference evidence="1" key="1">
    <citation type="submission" date="2022-11" db="EMBL/GenBank/DDBJ databases">
        <authorList>
            <person name="Petersen C."/>
        </authorList>
    </citation>
    <scope>NUCLEOTIDE SEQUENCE</scope>
    <source>
        <strain evidence="1">IBT 19713</strain>
    </source>
</reference>
<dbReference type="Proteomes" id="UP001150941">
    <property type="component" value="Unassembled WGS sequence"/>
</dbReference>
<comment type="caution">
    <text evidence="1">The sequence shown here is derived from an EMBL/GenBank/DDBJ whole genome shotgun (WGS) entry which is preliminary data.</text>
</comment>
<sequence length="66" mass="7583">MVRAKDLWVWWGPRRCVVPCIESSATLRLGPDALALKARRHLGLVARLQYQLERGLMELSHRMPSS</sequence>
<dbReference type="AlphaFoldDB" id="A0A9W9NBK2"/>
<dbReference type="GeneID" id="83206442"/>
<dbReference type="EMBL" id="JAPQKS010000008">
    <property type="protein sequence ID" value="KAJ5216835.1"/>
    <property type="molecule type" value="Genomic_DNA"/>
</dbReference>